<gene>
    <name evidence="1" type="ORF">CWD77_02475</name>
</gene>
<keyword evidence="2" id="KW-1185">Reference proteome</keyword>
<evidence type="ECO:0000313" key="2">
    <source>
        <dbReference type="Proteomes" id="UP000233398"/>
    </source>
</evidence>
<dbReference type="Proteomes" id="UP000233398">
    <property type="component" value="Unassembled WGS sequence"/>
</dbReference>
<reference evidence="1 2" key="1">
    <citation type="submission" date="2017-11" db="EMBL/GenBank/DDBJ databases">
        <title>Rhodohalobacter 15182 sp. nov., isolated from a salt lake.</title>
        <authorList>
            <person name="Han S."/>
        </authorList>
    </citation>
    <scope>NUCLEOTIDE SEQUENCE [LARGE SCALE GENOMIC DNA]</scope>
    <source>
        <strain evidence="1 2">15182</strain>
    </source>
</reference>
<comment type="caution">
    <text evidence="1">The sequence shown here is derived from an EMBL/GenBank/DDBJ whole genome shotgun (WGS) entry which is preliminary data.</text>
</comment>
<accession>A0A2N0VJH7</accession>
<organism evidence="1 2">
    <name type="scientific">Rhodohalobacter barkolensis</name>
    <dbReference type="NCBI Taxonomy" id="2053187"/>
    <lineage>
        <taxon>Bacteria</taxon>
        <taxon>Pseudomonadati</taxon>
        <taxon>Balneolota</taxon>
        <taxon>Balneolia</taxon>
        <taxon>Balneolales</taxon>
        <taxon>Balneolaceae</taxon>
        <taxon>Rhodohalobacter</taxon>
    </lineage>
</organism>
<dbReference type="EMBL" id="PISP01000001">
    <property type="protein sequence ID" value="PKD44353.1"/>
    <property type="molecule type" value="Genomic_DNA"/>
</dbReference>
<sequence length="181" mass="19996">MLMVGLMTIIIFGLFTDQRSYGQIRQTESTNQLKALNLSGGLGFGDLGFGYQLDFAANFRFGVIGLRHVSFHQMLVDPGDSVGDFAVMYGYKNQKNHSWGSLRGGLGLSQFIERECTEYANNGDSLFGNCKSHSSNFNWGVGMAFEGAIGYRLISLNLVGDINTVKSFWGLLLNFNINMSM</sequence>
<proteinExistence type="predicted"/>
<evidence type="ECO:0000313" key="1">
    <source>
        <dbReference type="EMBL" id="PKD44353.1"/>
    </source>
</evidence>
<name>A0A2N0VJH7_9BACT</name>
<dbReference type="AlphaFoldDB" id="A0A2N0VJH7"/>
<protein>
    <submittedName>
        <fullName evidence="1">Uncharacterized protein</fullName>
    </submittedName>
</protein>